<keyword evidence="5 12" id="KW-0436">Ligase</keyword>
<comment type="catalytic activity">
    <reaction evidence="11">
        <text>(R)-pantoate + beta-alanine + ATP = (R)-pantothenate + AMP + diphosphate + H(+)</text>
        <dbReference type="Rhea" id="RHEA:10912"/>
        <dbReference type="ChEBI" id="CHEBI:15378"/>
        <dbReference type="ChEBI" id="CHEBI:15980"/>
        <dbReference type="ChEBI" id="CHEBI:29032"/>
        <dbReference type="ChEBI" id="CHEBI:30616"/>
        <dbReference type="ChEBI" id="CHEBI:33019"/>
        <dbReference type="ChEBI" id="CHEBI:57966"/>
        <dbReference type="ChEBI" id="CHEBI:456215"/>
        <dbReference type="EC" id="6.3.2.1"/>
    </reaction>
</comment>
<reference evidence="12 13" key="1">
    <citation type="submission" date="2023-06" db="EMBL/GenBank/DDBJ databases">
        <title>Black Yeasts Isolated from many extreme environments.</title>
        <authorList>
            <person name="Coleine C."/>
            <person name="Stajich J.E."/>
            <person name="Selbmann L."/>
        </authorList>
    </citation>
    <scope>NUCLEOTIDE SEQUENCE [LARGE SCALE GENOMIC DNA]</scope>
    <source>
        <strain evidence="12 13">CCFEE 5887</strain>
    </source>
</reference>
<dbReference type="SUPFAM" id="SSF52374">
    <property type="entry name" value="Nucleotidylyl transferase"/>
    <property type="match status" value="1"/>
</dbReference>
<evidence type="ECO:0000256" key="7">
    <source>
        <dbReference type="ARBA" id="ARBA00022741"/>
    </source>
</evidence>
<evidence type="ECO:0000313" key="12">
    <source>
        <dbReference type="EMBL" id="KAK5539584.1"/>
    </source>
</evidence>
<evidence type="ECO:0000256" key="2">
    <source>
        <dbReference type="ARBA" id="ARBA00009256"/>
    </source>
</evidence>
<dbReference type="InterPro" id="IPR014729">
    <property type="entry name" value="Rossmann-like_a/b/a_fold"/>
</dbReference>
<evidence type="ECO:0000256" key="3">
    <source>
        <dbReference type="ARBA" id="ARBA00012219"/>
    </source>
</evidence>
<dbReference type="PANTHER" id="PTHR21299">
    <property type="entry name" value="CYTIDYLATE KINASE/PANTOATE-BETA-ALANINE LIGASE"/>
    <property type="match status" value="1"/>
</dbReference>
<evidence type="ECO:0000256" key="9">
    <source>
        <dbReference type="ARBA" id="ARBA00029902"/>
    </source>
</evidence>
<evidence type="ECO:0000256" key="4">
    <source>
        <dbReference type="ARBA" id="ARBA00015647"/>
    </source>
</evidence>
<comment type="similarity">
    <text evidence="2">Belongs to the pantothenate synthetase family.</text>
</comment>
<comment type="pathway">
    <text evidence="1">Cofactor biosynthesis; (R)-pantothenate biosynthesis; (R)-pantothenate from (R)-pantoate and beta-alanine: step 1/1.</text>
</comment>
<dbReference type="GO" id="GO:0015940">
    <property type="term" value="P:pantothenate biosynthetic process"/>
    <property type="evidence" value="ECO:0007669"/>
    <property type="project" value="UniProtKB-KW"/>
</dbReference>
<evidence type="ECO:0000256" key="6">
    <source>
        <dbReference type="ARBA" id="ARBA00022655"/>
    </source>
</evidence>
<comment type="caution">
    <text evidence="12">The sequence shown here is derived from an EMBL/GenBank/DDBJ whole genome shotgun (WGS) entry which is preliminary data.</text>
</comment>
<dbReference type="EC" id="6.3.2.1" evidence="3"/>
<evidence type="ECO:0000313" key="13">
    <source>
        <dbReference type="Proteomes" id="UP001345827"/>
    </source>
</evidence>
<keyword evidence="6" id="KW-0566">Pantothenate biosynthesis</keyword>
<evidence type="ECO:0000256" key="11">
    <source>
        <dbReference type="ARBA" id="ARBA00048258"/>
    </source>
</evidence>
<dbReference type="Gene3D" id="3.30.1300.10">
    <property type="entry name" value="Pantoate-beta-alanine ligase, C-terminal domain"/>
    <property type="match status" value="1"/>
</dbReference>
<proteinExistence type="inferred from homology"/>
<gene>
    <name evidence="12" type="primary">pan6</name>
    <name evidence="12" type="ORF">LTR25_003288</name>
</gene>
<keyword evidence="8" id="KW-0067">ATP-binding</keyword>
<dbReference type="EMBL" id="JAXLQG010000005">
    <property type="protein sequence ID" value="KAK5539584.1"/>
    <property type="molecule type" value="Genomic_DNA"/>
</dbReference>
<dbReference type="NCBIfam" id="TIGR00018">
    <property type="entry name" value="panC"/>
    <property type="match status" value="1"/>
</dbReference>
<dbReference type="Pfam" id="PF02569">
    <property type="entry name" value="Pantoate_ligase"/>
    <property type="match status" value="1"/>
</dbReference>
<dbReference type="FunFam" id="3.40.50.620:FF:000013">
    <property type="entry name" value="Pantothenate synthetase"/>
    <property type="match status" value="1"/>
</dbReference>
<dbReference type="GO" id="GO:0004592">
    <property type="term" value="F:pantoate-beta-alanine ligase activity"/>
    <property type="evidence" value="ECO:0007669"/>
    <property type="project" value="UniProtKB-EC"/>
</dbReference>
<evidence type="ECO:0000256" key="5">
    <source>
        <dbReference type="ARBA" id="ARBA00022598"/>
    </source>
</evidence>
<keyword evidence="13" id="KW-1185">Reference proteome</keyword>
<organism evidence="12 13">
    <name type="scientific">Vermiconidia calcicola</name>
    <dbReference type="NCBI Taxonomy" id="1690605"/>
    <lineage>
        <taxon>Eukaryota</taxon>
        <taxon>Fungi</taxon>
        <taxon>Dikarya</taxon>
        <taxon>Ascomycota</taxon>
        <taxon>Pezizomycotina</taxon>
        <taxon>Dothideomycetes</taxon>
        <taxon>Dothideomycetidae</taxon>
        <taxon>Mycosphaerellales</taxon>
        <taxon>Extremaceae</taxon>
        <taxon>Vermiconidia</taxon>
    </lineage>
</organism>
<dbReference type="AlphaFoldDB" id="A0AAV9QAA8"/>
<accession>A0AAV9QAA8</accession>
<evidence type="ECO:0000256" key="10">
    <source>
        <dbReference type="ARBA" id="ARBA00032806"/>
    </source>
</evidence>
<dbReference type="InterPro" id="IPR003721">
    <property type="entry name" value="Pantoate_ligase"/>
</dbReference>
<dbReference type="PANTHER" id="PTHR21299:SF1">
    <property type="entry name" value="PANTOATE--BETA-ALANINE LIGASE"/>
    <property type="match status" value="1"/>
</dbReference>
<dbReference type="InterPro" id="IPR042176">
    <property type="entry name" value="Pantoate_ligase_C"/>
</dbReference>
<dbReference type="Proteomes" id="UP001345827">
    <property type="component" value="Unassembled WGS sequence"/>
</dbReference>
<name>A0AAV9QAA8_9PEZI</name>
<sequence length="400" mass="44388">MTRGALRACSLCALPRLGTRQLVSPSRWPPAHLSTSASRWSSTVSEAQPPFPIFRDVPPLRELRKKMFREGKEVGFVATMGALHDGHLDLVRHALQENTDVFVSIFVNPTQFAVHEDLDSYPKTWEDDLRKLRLVQDEHAASSGPNSDSKIRGVFAPTVKVMYPTLPPSSDIAGSGSFVTITPLGNQLEGSSRPIFFRGVATVCTKLFNIMQADRVYFGQKDIQQCVLIKRMVKDFHIPTEVRVIPTSREPDGLAMSSRNVYLGERRRQDAVVLSKALFAARDLYNSGELWGKTIRNAAYDVFNQASLVKRKDGQQGGSCQMEIDYIALSEPDSMGMIAKVNPKRGAILSAAVYVQPVDEPRSEEEVGQRVCCLDPNFQNIDLGSQQPIHQIDQKSSKAG</sequence>
<keyword evidence="7" id="KW-0547">Nucleotide-binding</keyword>
<protein>
    <recommendedName>
        <fullName evidence="4">Pantoate--beta-alanine ligase</fullName>
        <ecNumber evidence="3">6.3.2.1</ecNumber>
    </recommendedName>
    <alternativeName>
        <fullName evidence="10">Pantoate-activating enzyme</fullName>
    </alternativeName>
    <alternativeName>
        <fullName evidence="9">Pantothenate synthetase</fullName>
    </alternativeName>
</protein>
<evidence type="ECO:0000256" key="8">
    <source>
        <dbReference type="ARBA" id="ARBA00022840"/>
    </source>
</evidence>
<evidence type="ECO:0000256" key="1">
    <source>
        <dbReference type="ARBA" id="ARBA00004990"/>
    </source>
</evidence>
<dbReference type="Gene3D" id="3.40.50.620">
    <property type="entry name" value="HUPs"/>
    <property type="match status" value="1"/>
</dbReference>
<dbReference type="GO" id="GO:0005524">
    <property type="term" value="F:ATP binding"/>
    <property type="evidence" value="ECO:0007669"/>
    <property type="project" value="UniProtKB-KW"/>
</dbReference>
<dbReference type="HAMAP" id="MF_00158">
    <property type="entry name" value="PanC"/>
    <property type="match status" value="1"/>
</dbReference>